<dbReference type="EC" id="3.4.21.89" evidence="4 12"/>
<sequence>MVAKSLFCHVGARGSEMDHVNETAASGLGEEQGLPPRKAKGGELWEWTKALAIALAVALGIRWFLFAPFVVDGSSMLPNLHDRDRLIVNKLAYRIGEPKRGDVVVVYIPSEDRDFIKRVIAVGGETVEMKNDVLYINGKPVEEPYLKRAKEEAHARGELYTLDFGPVTVPEGHVFVLGDNRGNSKDSRLLGPLPLEHVVGRADVIFWPLKDFGWVR</sequence>
<keyword evidence="6 12" id="KW-0645">Protease</keyword>
<evidence type="ECO:0000256" key="5">
    <source>
        <dbReference type="ARBA" id="ARBA00022475"/>
    </source>
</evidence>
<dbReference type="PROSITE" id="PS00761">
    <property type="entry name" value="SPASE_I_3"/>
    <property type="match status" value="1"/>
</dbReference>
<evidence type="ECO:0000256" key="7">
    <source>
        <dbReference type="ARBA" id="ARBA00022692"/>
    </source>
</evidence>
<comment type="caution">
    <text evidence="14">The sequence shown here is derived from an EMBL/GenBank/DDBJ whole genome shotgun (WGS) entry which is preliminary data.</text>
</comment>
<dbReference type="EMBL" id="BMOF01000039">
    <property type="protein sequence ID" value="GGK04065.1"/>
    <property type="molecule type" value="Genomic_DNA"/>
</dbReference>
<dbReference type="CDD" id="cd06530">
    <property type="entry name" value="S26_SPase_I"/>
    <property type="match status" value="1"/>
</dbReference>
<reference evidence="14" key="2">
    <citation type="submission" date="2020-09" db="EMBL/GenBank/DDBJ databases">
        <authorList>
            <person name="Sun Q."/>
            <person name="Ohkuma M."/>
        </authorList>
    </citation>
    <scope>NUCLEOTIDE SEQUENCE</scope>
    <source>
        <strain evidence="14">JCM 14719</strain>
    </source>
</reference>
<reference evidence="14" key="1">
    <citation type="journal article" date="2014" name="Int. J. Syst. Evol. Microbiol.">
        <title>Complete genome sequence of Corynebacterium casei LMG S-19264T (=DSM 44701T), isolated from a smear-ripened cheese.</title>
        <authorList>
            <consortium name="US DOE Joint Genome Institute (JGI-PGF)"/>
            <person name="Walter F."/>
            <person name="Albersmeier A."/>
            <person name="Kalinowski J."/>
            <person name="Ruckert C."/>
        </authorList>
    </citation>
    <scope>NUCLEOTIDE SEQUENCE</scope>
    <source>
        <strain evidence="14">JCM 14719</strain>
    </source>
</reference>
<evidence type="ECO:0000256" key="12">
    <source>
        <dbReference type="RuleBase" id="RU362042"/>
    </source>
</evidence>
<dbReference type="NCBIfam" id="TIGR02227">
    <property type="entry name" value="sigpep_I_bact"/>
    <property type="match status" value="1"/>
</dbReference>
<comment type="catalytic activity">
    <reaction evidence="1 12">
        <text>Cleavage of hydrophobic, N-terminal signal or leader sequences from secreted and periplasmic proteins.</text>
        <dbReference type="EC" id="3.4.21.89"/>
    </reaction>
</comment>
<protein>
    <recommendedName>
        <fullName evidence="4 12">Signal peptidase I</fullName>
        <ecNumber evidence="4 12">3.4.21.89</ecNumber>
    </recommendedName>
</protein>
<evidence type="ECO:0000259" key="13">
    <source>
        <dbReference type="Pfam" id="PF10502"/>
    </source>
</evidence>
<dbReference type="FunFam" id="2.10.109.10:FF:000008">
    <property type="entry name" value="Signal peptidase I"/>
    <property type="match status" value="1"/>
</dbReference>
<evidence type="ECO:0000256" key="1">
    <source>
        <dbReference type="ARBA" id="ARBA00000677"/>
    </source>
</evidence>
<dbReference type="InterPro" id="IPR019757">
    <property type="entry name" value="Pept_S26A_signal_pept_1_Lys-AS"/>
</dbReference>
<comment type="subcellular location">
    <subcellularLocation>
        <location evidence="2">Cell membrane</location>
        <topology evidence="2">Single-pass type II membrane protein</topology>
    </subcellularLocation>
    <subcellularLocation>
        <location evidence="12">Membrane</location>
        <topology evidence="12">Single-pass type II membrane protein</topology>
    </subcellularLocation>
</comment>
<dbReference type="Pfam" id="PF10502">
    <property type="entry name" value="Peptidase_S26"/>
    <property type="match status" value="1"/>
</dbReference>
<comment type="similarity">
    <text evidence="3 12">Belongs to the peptidase S26 family.</text>
</comment>
<keyword evidence="5" id="KW-1003">Cell membrane</keyword>
<feature type="domain" description="Peptidase S26" evidence="13">
    <location>
        <begin position="44"/>
        <end position="207"/>
    </location>
</feature>
<dbReference type="AlphaFoldDB" id="A0A8J3BHK3"/>
<dbReference type="InterPro" id="IPR000223">
    <property type="entry name" value="Pept_S26A_signal_pept_1"/>
</dbReference>
<dbReference type="Gene3D" id="2.10.109.10">
    <property type="entry name" value="Umud Fragment, subunit A"/>
    <property type="match status" value="1"/>
</dbReference>
<keyword evidence="10" id="KW-0472">Membrane</keyword>
<evidence type="ECO:0000313" key="14">
    <source>
        <dbReference type="EMBL" id="GGK04065.1"/>
    </source>
</evidence>
<evidence type="ECO:0000256" key="8">
    <source>
        <dbReference type="ARBA" id="ARBA00022801"/>
    </source>
</evidence>
<evidence type="ECO:0000256" key="4">
    <source>
        <dbReference type="ARBA" id="ARBA00013208"/>
    </source>
</evidence>
<dbReference type="Proteomes" id="UP000637720">
    <property type="component" value="Unassembled WGS sequence"/>
</dbReference>
<proteinExistence type="inferred from homology"/>
<dbReference type="InterPro" id="IPR019533">
    <property type="entry name" value="Peptidase_S26"/>
</dbReference>
<dbReference type="GO" id="GO:0004252">
    <property type="term" value="F:serine-type endopeptidase activity"/>
    <property type="evidence" value="ECO:0007669"/>
    <property type="project" value="InterPro"/>
</dbReference>
<dbReference type="GO" id="GO:0009003">
    <property type="term" value="F:signal peptidase activity"/>
    <property type="evidence" value="ECO:0007669"/>
    <property type="project" value="UniProtKB-EC"/>
</dbReference>
<evidence type="ECO:0000313" key="15">
    <source>
        <dbReference type="Proteomes" id="UP000637720"/>
    </source>
</evidence>
<feature type="active site" evidence="11">
    <location>
        <position position="117"/>
    </location>
</feature>
<evidence type="ECO:0000256" key="2">
    <source>
        <dbReference type="ARBA" id="ARBA00004401"/>
    </source>
</evidence>
<feature type="active site" evidence="11">
    <location>
        <position position="75"/>
    </location>
</feature>
<evidence type="ECO:0000256" key="9">
    <source>
        <dbReference type="ARBA" id="ARBA00022989"/>
    </source>
</evidence>
<keyword evidence="8 12" id="KW-0378">Hydrolase</keyword>
<dbReference type="InterPro" id="IPR019758">
    <property type="entry name" value="Pept_S26A_signal_pept_1_CS"/>
</dbReference>
<dbReference type="GO" id="GO:0005886">
    <property type="term" value="C:plasma membrane"/>
    <property type="evidence" value="ECO:0007669"/>
    <property type="project" value="UniProtKB-SubCell"/>
</dbReference>
<name>A0A8J3BHK3_9BACI</name>
<dbReference type="PANTHER" id="PTHR43390:SF1">
    <property type="entry name" value="CHLOROPLAST PROCESSING PEPTIDASE"/>
    <property type="match status" value="1"/>
</dbReference>
<keyword evidence="15" id="KW-1185">Reference proteome</keyword>
<evidence type="ECO:0000256" key="10">
    <source>
        <dbReference type="ARBA" id="ARBA00023136"/>
    </source>
</evidence>
<organism evidence="14 15">
    <name type="scientific">Calditerricola satsumensis</name>
    <dbReference type="NCBI Taxonomy" id="373054"/>
    <lineage>
        <taxon>Bacteria</taxon>
        <taxon>Bacillati</taxon>
        <taxon>Bacillota</taxon>
        <taxon>Bacilli</taxon>
        <taxon>Bacillales</taxon>
        <taxon>Bacillaceae</taxon>
        <taxon>Calditerricola</taxon>
    </lineage>
</organism>
<dbReference type="PROSITE" id="PS00760">
    <property type="entry name" value="SPASE_I_2"/>
    <property type="match status" value="1"/>
</dbReference>
<evidence type="ECO:0000256" key="3">
    <source>
        <dbReference type="ARBA" id="ARBA00009370"/>
    </source>
</evidence>
<dbReference type="PANTHER" id="PTHR43390">
    <property type="entry name" value="SIGNAL PEPTIDASE I"/>
    <property type="match status" value="1"/>
</dbReference>
<evidence type="ECO:0000256" key="11">
    <source>
        <dbReference type="PIRSR" id="PIRSR600223-1"/>
    </source>
</evidence>
<dbReference type="GO" id="GO:0006465">
    <property type="term" value="P:signal peptide processing"/>
    <property type="evidence" value="ECO:0007669"/>
    <property type="project" value="InterPro"/>
</dbReference>
<gene>
    <name evidence="14" type="primary">sipS</name>
    <name evidence="14" type="ORF">GCM10007043_17700</name>
</gene>
<dbReference type="SUPFAM" id="SSF51306">
    <property type="entry name" value="LexA/Signal peptidase"/>
    <property type="match status" value="1"/>
</dbReference>
<dbReference type="InterPro" id="IPR036286">
    <property type="entry name" value="LexA/Signal_pep-like_sf"/>
</dbReference>
<keyword evidence="7" id="KW-0812">Transmembrane</keyword>
<dbReference type="PRINTS" id="PR00727">
    <property type="entry name" value="LEADERPTASE"/>
</dbReference>
<accession>A0A8J3BHK3</accession>
<evidence type="ECO:0000256" key="6">
    <source>
        <dbReference type="ARBA" id="ARBA00022670"/>
    </source>
</evidence>
<keyword evidence="9" id="KW-1133">Transmembrane helix</keyword>